<proteinExistence type="predicted"/>
<dbReference type="EMBL" id="FQNC01000011">
    <property type="protein sequence ID" value="SGY12859.1"/>
    <property type="molecule type" value="Genomic_DNA"/>
</dbReference>
<protein>
    <submittedName>
        <fullName evidence="1">BQ5605_C011g06513 protein</fullName>
    </submittedName>
    <submittedName>
        <fullName evidence="2">BQ5605_C011g06629 protein</fullName>
    </submittedName>
</protein>
<dbReference type="AlphaFoldDB" id="A0A2X0LPB8"/>
<gene>
    <name evidence="1" type="primary">BQ5605_C011g06513</name>
    <name evidence="2" type="synonym">BQ5605_C011g06629</name>
    <name evidence="1" type="ORF">BQ5605_C011G06513</name>
    <name evidence="2" type="ORF">BQ5605_C011G06629</name>
</gene>
<dbReference type="Proteomes" id="UP000249464">
    <property type="component" value="Unassembled WGS sequence"/>
</dbReference>
<name>A0A2X0LPB8_9BASI</name>
<evidence type="ECO:0000313" key="3">
    <source>
        <dbReference type="Proteomes" id="UP000249464"/>
    </source>
</evidence>
<dbReference type="EMBL" id="FQNC01000011">
    <property type="protein sequence ID" value="SGY12454.1"/>
    <property type="molecule type" value="Genomic_DNA"/>
</dbReference>
<evidence type="ECO:0000313" key="2">
    <source>
        <dbReference type="EMBL" id="SGY12859.1"/>
    </source>
</evidence>
<organism evidence="1 3">
    <name type="scientific">Microbotryum silenes-dioicae</name>
    <dbReference type="NCBI Taxonomy" id="796604"/>
    <lineage>
        <taxon>Eukaryota</taxon>
        <taxon>Fungi</taxon>
        <taxon>Dikarya</taxon>
        <taxon>Basidiomycota</taxon>
        <taxon>Pucciniomycotina</taxon>
        <taxon>Microbotryomycetes</taxon>
        <taxon>Microbotryales</taxon>
        <taxon>Microbotryaceae</taxon>
        <taxon>Microbotryum</taxon>
    </lineage>
</organism>
<accession>A0A2X0LPB8</accession>
<keyword evidence="3" id="KW-1185">Reference proteome</keyword>
<evidence type="ECO:0000313" key="1">
    <source>
        <dbReference type="EMBL" id="SGY12454.1"/>
    </source>
</evidence>
<sequence length="124" mass="13813">MQRDGWIDDKIWYKPRAHHGVDVESYFTHFIAHEPSINLKEPCAGCSSANQSPTSNNWHGSYRDSDARRQLTRCLFCPVACGIKPKDDSQRMVKHSLTGDIVGAAAEVVVDAAAGFPIRLLPLY</sequence>
<reference evidence="1 3" key="1">
    <citation type="submission" date="2016-11" db="EMBL/GenBank/DDBJ databases">
        <authorList>
            <person name="Jaros S."/>
            <person name="Januszkiewicz K."/>
            <person name="Wedrychowicz H."/>
        </authorList>
    </citation>
    <scope>NUCLEOTIDE SEQUENCE [LARGE SCALE GENOMIC DNA]</scope>
</reference>